<keyword evidence="4" id="KW-0830">Ubiquinone</keyword>
<sequence>MAQQYDEFANRNSDIERVVGPYREEVEIPSLCGVLGPVRGKRVLDVGCGDGVYARVIKQRGAAHVVGVDVSAGMIELARAIEAEQPLGVEYRVHDATTMPVLDAFDVVVAAAVLHYADTRSTLVRMCERMCANLVPGGRLLAYVGNPTADPRSAQANGFVLHRPADPHDGAAYTISVPTVPPIALRVHYWSRESMQEALESAGFTDIRWEALERVRVGATGSPPVRQPVASPVNLLVSARRREP</sequence>
<keyword evidence="1" id="KW-0489">Methyltransferase</keyword>
<organism evidence="4 5">
    <name type="scientific">Goodfellowiella coeruleoviolacea</name>
    <dbReference type="NCBI Taxonomy" id="334858"/>
    <lineage>
        <taxon>Bacteria</taxon>
        <taxon>Bacillati</taxon>
        <taxon>Actinomycetota</taxon>
        <taxon>Actinomycetes</taxon>
        <taxon>Pseudonocardiales</taxon>
        <taxon>Pseudonocardiaceae</taxon>
        <taxon>Goodfellowiella</taxon>
    </lineage>
</organism>
<comment type="caution">
    <text evidence="4">The sequence shown here is derived from an EMBL/GenBank/DDBJ whole genome shotgun (WGS) entry which is preliminary data.</text>
</comment>
<dbReference type="Gene3D" id="3.40.50.150">
    <property type="entry name" value="Vaccinia Virus protein VP39"/>
    <property type="match status" value="1"/>
</dbReference>
<proteinExistence type="predicted"/>
<dbReference type="Proteomes" id="UP001206128">
    <property type="component" value="Unassembled WGS sequence"/>
</dbReference>
<evidence type="ECO:0000256" key="1">
    <source>
        <dbReference type="ARBA" id="ARBA00022603"/>
    </source>
</evidence>
<dbReference type="SUPFAM" id="SSF53335">
    <property type="entry name" value="S-adenosyl-L-methionine-dependent methyltransferases"/>
    <property type="match status" value="1"/>
</dbReference>
<reference evidence="4" key="1">
    <citation type="submission" date="2022-06" db="EMBL/GenBank/DDBJ databases">
        <title>Genomic Encyclopedia of Archaeal and Bacterial Type Strains, Phase II (KMG-II): from individual species to whole genera.</title>
        <authorList>
            <person name="Goeker M."/>
        </authorList>
    </citation>
    <scope>NUCLEOTIDE SEQUENCE</scope>
    <source>
        <strain evidence="4">DSM 43935</strain>
    </source>
</reference>
<evidence type="ECO:0000259" key="3">
    <source>
        <dbReference type="Pfam" id="PF13649"/>
    </source>
</evidence>
<accession>A0AAE3GIT4</accession>
<dbReference type="AlphaFoldDB" id="A0AAE3GIT4"/>
<keyword evidence="2" id="KW-0808">Transferase</keyword>
<dbReference type="GO" id="GO:0008168">
    <property type="term" value="F:methyltransferase activity"/>
    <property type="evidence" value="ECO:0007669"/>
    <property type="project" value="UniProtKB-KW"/>
</dbReference>
<evidence type="ECO:0000313" key="4">
    <source>
        <dbReference type="EMBL" id="MCP2168192.1"/>
    </source>
</evidence>
<evidence type="ECO:0000313" key="5">
    <source>
        <dbReference type="Proteomes" id="UP001206128"/>
    </source>
</evidence>
<dbReference type="GO" id="GO:0032259">
    <property type="term" value="P:methylation"/>
    <property type="evidence" value="ECO:0007669"/>
    <property type="project" value="UniProtKB-KW"/>
</dbReference>
<dbReference type="CDD" id="cd02440">
    <property type="entry name" value="AdoMet_MTases"/>
    <property type="match status" value="1"/>
</dbReference>
<dbReference type="EMBL" id="JAMTCK010000013">
    <property type="protein sequence ID" value="MCP2168192.1"/>
    <property type="molecule type" value="Genomic_DNA"/>
</dbReference>
<gene>
    <name evidence="4" type="ORF">LX83_005070</name>
</gene>
<protein>
    <submittedName>
        <fullName evidence="4">Ubiquinone/menaquinone biosynthesis C-methylase UbiE</fullName>
    </submittedName>
</protein>
<feature type="domain" description="Methyltransferase" evidence="3">
    <location>
        <begin position="43"/>
        <end position="138"/>
    </location>
</feature>
<keyword evidence="5" id="KW-1185">Reference proteome</keyword>
<dbReference type="InterPro" id="IPR041698">
    <property type="entry name" value="Methyltransf_25"/>
</dbReference>
<dbReference type="Pfam" id="PF13649">
    <property type="entry name" value="Methyltransf_25"/>
    <property type="match status" value="1"/>
</dbReference>
<dbReference type="InterPro" id="IPR029063">
    <property type="entry name" value="SAM-dependent_MTases_sf"/>
</dbReference>
<dbReference type="PANTHER" id="PTHR43861">
    <property type="entry name" value="TRANS-ACONITATE 2-METHYLTRANSFERASE-RELATED"/>
    <property type="match status" value="1"/>
</dbReference>
<evidence type="ECO:0000256" key="2">
    <source>
        <dbReference type="ARBA" id="ARBA00022679"/>
    </source>
</evidence>
<dbReference type="PANTHER" id="PTHR43861:SF1">
    <property type="entry name" value="TRANS-ACONITATE 2-METHYLTRANSFERASE"/>
    <property type="match status" value="1"/>
</dbReference>
<name>A0AAE3GIT4_9PSEU</name>